<name>A0A914DD60_9BILA</name>
<dbReference type="PROSITE" id="PS50812">
    <property type="entry name" value="PWWP"/>
    <property type="match status" value="1"/>
</dbReference>
<evidence type="ECO:0000313" key="4">
    <source>
        <dbReference type="WBParaSite" id="ACRNAN_scaffold2374.g25870.t1"/>
    </source>
</evidence>
<protein>
    <submittedName>
        <fullName evidence="4">PWWP domain-containing protein</fullName>
    </submittedName>
</protein>
<feature type="compositionally biased region" description="Low complexity" evidence="1">
    <location>
        <begin position="466"/>
        <end position="491"/>
    </location>
</feature>
<accession>A0A914DD60</accession>
<evidence type="ECO:0000313" key="3">
    <source>
        <dbReference type="Proteomes" id="UP000887540"/>
    </source>
</evidence>
<feature type="region of interest" description="Disordered" evidence="1">
    <location>
        <begin position="895"/>
        <end position="950"/>
    </location>
</feature>
<feature type="compositionally biased region" description="Basic and acidic residues" evidence="1">
    <location>
        <begin position="794"/>
        <end position="813"/>
    </location>
</feature>
<feature type="compositionally biased region" description="Polar residues" evidence="1">
    <location>
        <begin position="527"/>
        <end position="541"/>
    </location>
</feature>
<feature type="region of interest" description="Disordered" evidence="1">
    <location>
        <begin position="462"/>
        <end position="492"/>
    </location>
</feature>
<feature type="compositionally biased region" description="Polar residues" evidence="1">
    <location>
        <begin position="753"/>
        <end position="792"/>
    </location>
</feature>
<proteinExistence type="predicted"/>
<feature type="region of interest" description="Disordered" evidence="1">
    <location>
        <begin position="24"/>
        <end position="48"/>
    </location>
</feature>
<dbReference type="WBParaSite" id="ACRNAN_scaffold2374.g25870.t1">
    <property type="protein sequence ID" value="ACRNAN_scaffold2374.g25870.t1"/>
    <property type="gene ID" value="ACRNAN_scaffold2374.g25870"/>
</dbReference>
<dbReference type="Gene3D" id="2.30.30.140">
    <property type="match status" value="1"/>
</dbReference>
<evidence type="ECO:0000256" key="1">
    <source>
        <dbReference type="SAM" id="MobiDB-lite"/>
    </source>
</evidence>
<feature type="domain" description="PWWP" evidence="2">
    <location>
        <begin position="621"/>
        <end position="677"/>
    </location>
</feature>
<sequence length="950" mass="106304">MDNTYCRNIGVRGLKECKNNALEEGELSDSNNDTSTNDSHNQPSCSFDKQDQSIEDIQIIHRNAMHEALVLKLKFNNDDYVGVVYKLRSKISTPNELNDFVEACRNGGGDKALDNWHNIASAQHGNVPNQAMRYKARNQVLRNEKDLIIPNIPSEKLSNSFFASTSESLMLKKKHEPTNSTIVSKDVVHINGQNYDDTNIGPNFKNISKDSQIQTSIIQQIDIGDEDGERLIIDESEESIHKDSQANNYYIKEISRKNSIDSNQKPFNYERQYLPQISLNKISQSSYNQIGSNFTKPNEVDFLSLNPSTNKKIANTVESSNTLRSIQTSAIQIQQSTSSISQDPSEVKKPIVNGLDQLVKTRTPPISKLSAKSIPSRTIKETPSLLDAKKFLALGGVIPTVAKKKRLISGITSTLPQDQFSEADDRSMMDLELCIPSKTQNVNVKKPILSKNDTPVTNVVVRNKDSAATTKPEPTTTTTSPESISSSVQSANLIKPSIPNEATYKVQRHSELQLKIVLDHTKREENPSNSTKKNISDSPKFSYNKPIQKDLQLPQQTESYRMIGKAPTAKPRVDFKEGLSIQSSIETRKKKATIPITEDPETLIKQVDSLPLDKNPNNIMLNDIVWAQGSGAPRWPGRATDLFEDGSIRVFWFPSSTIQYNDLPGNKVEKFMPIFAKAFDPKRMKQKYIPAVAEAIKECLPERKYFENKLTKALALCLDKDEGVNIDGLAVKDGNRIIVYRSSDYGYDKKPKTTNSLHDSQNAHNSSKTNEPNVLKTKTYNNSSALPVSTQIPEVHDKHNKERKSERQRLKNDYAKSHYTPLSDEALAEAATRVDALLKTEPGPSIVSNNEHLHGSLSPETMTQSTLVSILPNITEIKAEPLNINEELITGIEEEEEEIESNSAKNEHDEINNPITTGTKRRGRPKKTLSISSSKRLRYEETITESSCNS</sequence>
<feature type="region of interest" description="Disordered" evidence="1">
    <location>
        <begin position="519"/>
        <end position="545"/>
    </location>
</feature>
<organism evidence="3 4">
    <name type="scientific">Acrobeloides nanus</name>
    <dbReference type="NCBI Taxonomy" id="290746"/>
    <lineage>
        <taxon>Eukaryota</taxon>
        <taxon>Metazoa</taxon>
        <taxon>Ecdysozoa</taxon>
        <taxon>Nematoda</taxon>
        <taxon>Chromadorea</taxon>
        <taxon>Rhabditida</taxon>
        <taxon>Tylenchina</taxon>
        <taxon>Cephalobomorpha</taxon>
        <taxon>Cephaloboidea</taxon>
        <taxon>Cephalobidae</taxon>
        <taxon>Acrobeloides</taxon>
    </lineage>
</organism>
<dbReference type="InterPro" id="IPR000313">
    <property type="entry name" value="PWWP_dom"/>
</dbReference>
<feature type="compositionally biased region" description="Low complexity" evidence="1">
    <location>
        <begin position="28"/>
        <end position="39"/>
    </location>
</feature>
<dbReference type="Proteomes" id="UP000887540">
    <property type="component" value="Unplaced"/>
</dbReference>
<evidence type="ECO:0000259" key="2">
    <source>
        <dbReference type="PROSITE" id="PS50812"/>
    </source>
</evidence>
<dbReference type="AlphaFoldDB" id="A0A914DD60"/>
<feature type="region of interest" description="Disordered" evidence="1">
    <location>
        <begin position="749"/>
        <end position="813"/>
    </location>
</feature>
<reference evidence="4" key="1">
    <citation type="submission" date="2022-11" db="UniProtKB">
        <authorList>
            <consortium name="WormBaseParasite"/>
        </authorList>
    </citation>
    <scope>IDENTIFICATION</scope>
</reference>
<keyword evidence="3" id="KW-1185">Reference proteome</keyword>
<dbReference type="SUPFAM" id="SSF63748">
    <property type="entry name" value="Tudor/PWWP/MBT"/>
    <property type="match status" value="1"/>
</dbReference>